<dbReference type="InterPro" id="IPR001387">
    <property type="entry name" value="Cro/C1-type_HTH"/>
</dbReference>
<dbReference type="GO" id="GO:0003677">
    <property type="term" value="F:DNA binding"/>
    <property type="evidence" value="ECO:0007669"/>
    <property type="project" value="InterPro"/>
</dbReference>
<accession>A0A3G3M3D6</accession>
<dbReference type="SMART" id="SM00530">
    <property type="entry name" value="HTH_XRE"/>
    <property type="match status" value="1"/>
</dbReference>
<dbReference type="InterPro" id="IPR010982">
    <property type="entry name" value="Lambda_DNA-bd_dom_sf"/>
</dbReference>
<protein>
    <recommendedName>
        <fullName evidence="1">HTH cro/C1-type domain-containing protein</fullName>
    </recommendedName>
</protein>
<dbReference type="Proteomes" id="UP000270301">
    <property type="component" value="Segment"/>
</dbReference>
<sequence length="92" mass="9782">MELMPLGRIPESGTLARAVSAQVRAALARQRISVKELAARAGLTESYLGKRLRDDAPMTINDLESVCAALGEDVQAFFVAALQAAKDPDAGR</sequence>
<dbReference type="CDD" id="cd00093">
    <property type="entry name" value="HTH_XRE"/>
    <property type="match status" value="1"/>
</dbReference>
<keyword evidence="3" id="KW-1185">Reference proteome</keyword>
<reference evidence="2 3" key="1">
    <citation type="submission" date="2018-09" db="EMBL/GenBank/DDBJ databases">
        <authorList>
            <person name="Ulbrich M.C."/>
            <person name="Stoner T.H."/>
            <person name="Garlena R.A."/>
            <person name="Russell D.A."/>
            <person name="Pope W.H."/>
            <person name="Jacobs-Sera D."/>
            <person name="Hatfull G.F."/>
        </authorList>
    </citation>
    <scope>NUCLEOTIDE SEQUENCE [LARGE SCALE GENOMIC DNA]</scope>
</reference>
<dbReference type="Gene3D" id="1.10.260.40">
    <property type="entry name" value="lambda repressor-like DNA-binding domains"/>
    <property type="match status" value="1"/>
</dbReference>
<name>A0A3G3M3D6_9CAUD</name>
<dbReference type="RefSeq" id="YP_010655954.1">
    <property type="nucleotide sequence ID" value="NC_070833.1"/>
</dbReference>
<gene>
    <name evidence="2" type="primary">43</name>
    <name evidence="2" type="ORF">PBI_HESTIA_43</name>
</gene>
<dbReference type="SUPFAM" id="SSF47413">
    <property type="entry name" value="lambda repressor-like DNA-binding domains"/>
    <property type="match status" value="1"/>
</dbReference>
<evidence type="ECO:0000313" key="3">
    <source>
        <dbReference type="Proteomes" id="UP000270301"/>
    </source>
</evidence>
<evidence type="ECO:0000259" key="1">
    <source>
        <dbReference type="PROSITE" id="PS50943"/>
    </source>
</evidence>
<dbReference type="KEGG" id="vg:77931828"/>
<feature type="domain" description="HTH cro/C1-type" evidence="1">
    <location>
        <begin position="23"/>
        <end position="77"/>
    </location>
</feature>
<dbReference type="Pfam" id="PF13443">
    <property type="entry name" value="HTH_26"/>
    <property type="match status" value="1"/>
</dbReference>
<dbReference type="GeneID" id="77931828"/>
<dbReference type="EMBL" id="MH910036">
    <property type="protein sequence ID" value="AYR00921.1"/>
    <property type="molecule type" value="Genomic_DNA"/>
</dbReference>
<evidence type="ECO:0000313" key="2">
    <source>
        <dbReference type="EMBL" id="AYR00921.1"/>
    </source>
</evidence>
<proteinExistence type="predicted"/>
<dbReference type="PROSITE" id="PS50943">
    <property type="entry name" value="HTH_CROC1"/>
    <property type="match status" value="1"/>
</dbReference>
<organism evidence="2 3">
    <name type="scientific">Arthrobacter phage Hestia</name>
    <dbReference type="NCBI Taxonomy" id="2419609"/>
    <lineage>
        <taxon>Viruses</taxon>
        <taxon>Duplodnaviria</taxon>
        <taxon>Heunggongvirae</taxon>
        <taxon>Uroviricota</taxon>
        <taxon>Caudoviricetes</taxon>
        <taxon>Hestiavirus</taxon>
        <taxon>Hestiavirus hestia</taxon>
    </lineage>
</organism>